<evidence type="ECO:0000256" key="1">
    <source>
        <dbReference type="SAM" id="MobiDB-lite"/>
    </source>
</evidence>
<protein>
    <submittedName>
        <fullName evidence="2">Uncharacterized protein</fullName>
    </submittedName>
</protein>
<comment type="caution">
    <text evidence="2">The sequence shown here is derived from an EMBL/GenBank/DDBJ whole genome shotgun (WGS) entry which is preliminary data.</text>
</comment>
<evidence type="ECO:0000313" key="3">
    <source>
        <dbReference type="Proteomes" id="UP000032458"/>
    </source>
</evidence>
<dbReference type="AlphaFoldDB" id="A0A0D7CJL3"/>
<sequence>MTSSEPTVDWDQFMQPLDPAWTEPTEDQVQDFRGRLEDVVSTLARSISVREQQMGAGHPHLDQVEFTPDWQLAMVRALRETRDAAEELSEKFVRGAGAGGINYPQLGAAWGISRQAARKRWPGAVAAVNGYVRKEPIHFESFGGEARVVWHPEEGGWWWIATAANRKTQEAPDDLTYDTSEEAAAAAGAFLATNTTTDGASA</sequence>
<accession>A0A0D7CJL3</accession>
<dbReference type="EMBL" id="JRKI01000033">
    <property type="protein sequence ID" value="KIZ15622.1"/>
    <property type="molecule type" value="Genomic_DNA"/>
</dbReference>
<gene>
    <name evidence="2" type="ORF">SNA_25680</name>
</gene>
<feature type="region of interest" description="Disordered" evidence="1">
    <location>
        <begin position="1"/>
        <end position="24"/>
    </location>
</feature>
<dbReference type="Proteomes" id="UP000032458">
    <property type="component" value="Unassembled WGS sequence"/>
</dbReference>
<evidence type="ECO:0000313" key="2">
    <source>
        <dbReference type="EMBL" id="KIZ15622.1"/>
    </source>
</evidence>
<name>A0A0D7CJL3_9ACTN</name>
<organism evidence="2 3">
    <name type="scientific">Streptomyces natalensis ATCC 27448</name>
    <dbReference type="NCBI Taxonomy" id="1240678"/>
    <lineage>
        <taxon>Bacteria</taxon>
        <taxon>Bacillati</taxon>
        <taxon>Actinomycetota</taxon>
        <taxon>Actinomycetes</taxon>
        <taxon>Kitasatosporales</taxon>
        <taxon>Streptomycetaceae</taxon>
        <taxon>Streptomyces</taxon>
    </lineage>
</organism>
<reference evidence="2 3" key="1">
    <citation type="submission" date="2014-09" db="EMBL/GenBank/DDBJ databases">
        <title>Draft genome sequence of Streptomyces natalensis ATCC 27448, producer of the antifungal pimaricin.</title>
        <authorList>
            <person name="Mendes M.V."/>
            <person name="Beites T."/>
            <person name="Pires S."/>
            <person name="Santos C.L."/>
            <person name="Moradas-Ferreira P."/>
        </authorList>
    </citation>
    <scope>NUCLEOTIDE SEQUENCE [LARGE SCALE GENOMIC DNA]</scope>
    <source>
        <strain evidence="2 3">ATCC 27448</strain>
    </source>
</reference>
<proteinExistence type="predicted"/>
<dbReference type="RefSeq" id="WP_030064071.1">
    <property type="nucleotide sequence ID" value="NZ_JRKI01000033.1"/>
</dbReference>
<dbReference type="PATRIC" id="fig|1240678.4.peg.5467"/>
<keyword evidence="3" id="KW-1185">Reference proteome</keyword>